<dbReference type="GO" id="GO:0008270">
    <property type="term" value="F:zinc ion binding"/>
    <property type="evidence" value="ECO:0007669"/>
    <property type="project" value="UniProtKB-UniRule"/>
</dbReference>
<sequence length="123" mass="13034">MHELSIIYSVVSTVTKAVADQGGGQVISVRLRVGALAGVERDSLLFGYDLATQGTPLAGSVLEIEDVPVRIYCSSCACEQTLVGVQSFRCPVCGRPSGDFRSGRELAIESVEIETPQSEQAPC</sequence>
<evidence type="ECO:0000256" key="4">
    <source>
        <dbReference type="HAMAP-Rule" id="MF_00213"/>
    </source>
</evidence>
<evidence type="ECO:0000313" key="5">
    <source>
        <dbReference type="EMBL" id="SEG70058.1"/>
    </source>
</evidence>
<dbReference type="RefSeq" id="WP_103935234.1">
    <property type="nucleotide sequence ID" value="NZ_FNVA01000009.1"/>
</dbReference>
<accession>A0A1H6CAX9</accession>
<reference evidence="5 6" key="1">
    <citation type="submission" date="2016-10" db="EMBL/GenBank/DDBJ databases">
        <authorList>
            <person name="de Groot N.N."/>
        </authorList>
    </citation>
    <scope>NUCLEOTIDE SEQUENCE [LARGE SCALE GENOMIC DNA]</scope>
    <source>
        <strain evidence="5 6">DSM 22489</strain>
    </source>
</reference>
<keyword evidence="2 4" id="KW-0479">Metal-binding</keyword>
<dbReference type="Gene3D" id="3.30.2320.80">
    <property type="match status" value="1"/>
</dbReference>
<dbReference type="Pfam" id="PF01155">
    <property type="entry name" value="HypA"/>
    <property type="match status" value="1"/>
</dbReference>
<dbReference type="PIRSF" id="PIRSF004761">
    <property type="entry name" value="Hydrgn_mat_HypA"/>
    <property type="match status" value="1"/>
</dbReference>
<evidence type="ECO:0000256" key="3">
    <source>
        <dbReference type="ARBA" id="ARBA00022833"/>
    </source>
</evidence>
<dbReference type="OrthoDB" id="9800361at2"/>
<keyword evidence="3 4" id="KW-0862">Zinc</keyword>
<gene>
    <name evidence="4" type="primary">hypA</name>
    <name evidence="5" type="ORF">SAMN05421819_4405</name>
</gene>
<dbReference type="GO" id="GO:0051604">
    <property type="term" value="P:protein maturation"/>
    <property type="evidence" value="ECO:0007669"/>
    <property type="project" value="InterPro"/>
</dbReference>
<dbReference type="AlphaFoldDB" id="A0A1H6CAX9"/>
<dbReference type="EMBL" id="FNVA01000009">
    <property type="protein sequence ID" value="SEG70058.1"/>
    <property type="molecule type" value="Genomic_DNA"/>
</dbReference>
<dbReference type="PANTHER" id="PTHR34535">
    <property type="entry name" value="HYDROGENASE MATURATION FACTOR HYPA"/>
    <property type="match status" value="1"/>
</dbReference>
<evidence type="ECO:0000313" key="6">
    <source>
        <dbReference type="Proteomes" id="UP000236728"/>
    </source>
</evidence>
<dbReference type="GO" id="GO:0016151">
    <property type="term" value="F:nickel cation binding"/>
    <property type="evidence" value="ECO:0007669"/>
    <property type="project" value="UniProtKB-UniRule"/>
</dbReference>
<evidence type="ECO:0000256" key="2">
    <source>
        <dbReference type="ARBA" id="ARBA00022723"/>
    </source>
</evidence>
<feature type="binding site" evidence="4">
    <location>
        <position position="90"/>
    </location>
    <ligand>
        <name>Zn(2+)</name>
        <dbReference type="ChEBI" id="CHEBI:29105"/>
    </ligand>
</feature>
<name>A0A1H6CAX9_9BACT</name>
<comment type="similarity">
    <text evidence="4">Belongs to the HypA/HybF family.</text>
</comment>
<comment type="function">
    <text evidence="4">Involved in the maturation of [NiFe] hydrogenases. Required for nickel insertion into the metal center of the hydrogenase.</text>
</comment>
<dbReference type="InterPro" id="IPR000688">
    <property type="entry name" value="HypA/HybF"/>
</dbReference>
<feature type="binding site" evidence="4">
    <location>
        <position position="2"/>
    </location>
    <ligand>
        <name>Ni(2+)</name>
        <dbReference type="ChEBI" id="CHEBI:49786"/>
    </ligand>
</feature>
<feature type="binding site" evidence="4">
    <location>
        <position position="76"/>
    </location>
    <ligand>
        <name>Zn(2+)</name>
        <dbReference type="ChEBI" id="CHEBI:29105"/>
    </ligand>
</feature>
<proteinExistence type="inferred from homology"/>
<dbReference type="PANTHER" id="PTHR34535:SF3">
    <property type="entry name" value="HYDROGENASE MATURATION FACTOR HYPA"/>
    <property type="match status" value="1"/>
</dbReference>
<keyword evidence="1 4" id="KW-0533">Nickel</keyword>
<protein>
    <recommendedName>
        <fullName evidence="4">Hydrogenase maturation factor HypA</fullName>
    </recommendedName>
</protein>
<feature type="binding site" evidence="4">
    <location>
        <position position="93"/>
    </location>
    <ligand>
        <name>Zn(2+)</name>
        <dbReference type="ChEBI" id="CHEBI:29105"/>
    </ligand>
</feature>
<organism evidence="5 6">
    <name type="scientific">Bryocella elongata</name>
    <dbReference type="NCBI Taxonomy" id="863522"/>
    <lineage>
        <taxon>Bacteria</taxon>
        <taxon>Pseudomonadati</taxon>
        <taxon>Acidobacteriota</taxon>
        <taxon>Terriglobia</taxon>
        <taxon>Terriglobales</taxon>
        <taxon>Acidobacteriaceae</taxon>
        <taxon>Bryocella</taxon>
    </lineage>
</organism>
<feature type="binding site" evidence="4">
    <location>
        <position position="73"/>
    </location>
    <ligand>
        <name>Zn(2+)</name>
        <dbReference type="ChEBI" id="CHEBI:29105"/>
    </ligand>
</feature>
<keyword evidence="6" id="KW-1185">Reference proteome</keyword>
<dbReference type="Proteomes" id="UP000236728">
    <property type="component" value="Unassembled WGS sequence"/>
</dbReference>
<evidence type="ECO:0000256" key="1">
    <source>
        <dbReference type="ARBA" id="ARBA00022596"/>
    </source>
</evidence>
<dbReference type="HAMAP" id="MF_00213">
    <property type="entry name" value="HypA_HybF"/>
    <property type="match status" value="1"/>
</dbReference>